<dbReference type="Pfam" id="PF14559">
    <property type="entry name" value="TPR_19"/>
    <property type="match status" value="2"/>
</dbReference>
<dbReference type="Gene3D" id="1.25.40.10">
    <property type="entry name" value="Tetratricopeptide repeat domain"/>
    <property type="match status" value="1"/>
</dbReference>
<keyword evidence="7" id="KW-1185">Reference proteome</keyword>
<gene>
    <name evidence="4" type="primary">lapB</name>
    <name evidence="6" type="ORF">ADIMK_0382</name>
</gene>
<feature type="binding site" evidence="4">
    <location>
        <position position="380"/>
    </location>
    <ligand>
        <name>Fe cation</name>
        <dbReference type="ChEBI" id="CHEBI:24875"/>
    </ligand>
</feature>
<evidence type="ECO:0000256" key="1">
    <source>
        <dbReference type="ARBA" id="ARBA00022723"/>
    </source>
</evidence>
<dbReference type="NCBIfam" id="NF008757">
    <property type="entry name" value="PRK11788.1-5"/>
    <property type="match status" value="1"/>
</dbReference>
<keyword evidence="1 4" id="KW-0479">Metal-binding</keyword>
<keyword evidence="3 4" id="KW-0802">TPR repeat</keyword>
<dbReference type="HAMAP" id="MF_00994">
    <property type="entry name" value="LPS_assembly_LapB"/>
    <property type="match status" value="1"/>
</dbReference>
<evidence type="ECO:0000256" key="2">
    <source>
        <dbReference type="ARBA" id="ARBA00022737"/>
    </source>
</evidence>
<dbReference type="OrthoDB" id="507476at2"/>
<dbReference type="SMART" id="SM00028">
    <property type="entry name" value="TPR"/>
    <property type="match status" value="4"/>
</dbReference>
<organism evidence="6 7">
    <name type="scientific">Marinobacterium lacunae</name>
    <dbReference type="NCBI Taxonomy" id="1232683"/>
    <lineage>
        <taxon>Bacteria</taxon>
        <taxon>Pseudomonadati</taxon>
        <taxon>Pseudomonadota</taxon>
        <taxon>Gammaproteobacteria</taxon>
        <taxon>Oceanospirillales</taxon>
        <taxon>Oceanospirillaceae</taxon>
        <taxon>Marinobacterium</taxon>
    </lineage>
</organism>
<dbReference type="InterPro" id="IPR019734">
    <property type="entry name" value="TPR_rpt"/>
</dbReference>
<keyword evidence="6" id="KW-0346">Stress response</keyword>
<dbReference type="GO" id="GO:0005506">
    <property type="term" value="F:iron ion binding"/>
    <property type="evidence" value="ECO:0007669"/>
    <property type="project" value="UniProtKB-UniRule"/>
</dbReference>
<accession>A0A081G3S0</accession>
<dbReference type="GO" id="GO:0046890">
    <property type="term" value="P:regulation of lipid biosynthetic process"/>
    <property type="evidence" value="ECO:0007669"/>
    <property type="project" value="UniProtKB-UniRule"/>
</dbReference>
<dbReference type="InterPro" id="IPR051012">
    <property type="entry name" value="CellSynth/LPSAsmb/PSIAsmb"/>
</dbReference>
<evidence type="ECO:0000256" key="3">
    <source>
        <dbReference type="ARBA" id="ARBA00022803"/>
    </source>
</evidence>
<feature type="binding site" evidence="4">
    <location>
        <position position="366"/>
    </location>
    <ligand>
        <name>Fe cation</name>
        <dbReference type="ChEBI" id="CHEBI:24875"/>
    </ligand>
</feature>
<keyword evidence="2 4" id="KW-0677">Repeat</keyword>
<dbReference type="SUPFAM" id="SSF48452">
    <property type="entry name" value="TPR-like"/>
    <property type="match status" value="1"/>
</dbReference>
<dbReference type="Proteomes" id="UP000028252">
    <property type="component" value="Unassembled WGS sequence"/>
</dbReference>
<keyword evidence="4" id="KW-1003">Cell membrane</keyword>
<comment type="caution">
    <text evidence="6">The sequence shown here is derived from an EMBL/GenBank/DDBJ whole genome shotgun (WGS) entry which is preliminary data.</text>
</comment>
<feature type="binding site" evidence="4">
    <location>
        <position position="383"/>
    </location>
    <ligand>
        <name>Fe cation</name>
        <dbReference type="ChEBI" id="CHEBI:24875"/>
    </ligand>
</feature>
<keyword evidence="4" id="KW-0472">Membrane</keyword>
<comment type="subcellular location">
    <subcellularLocation>
        <location evidence="4">Cell inner membrane</location>
        <topology evidence="4">Single-pass membrane protein</topology>
        <orientation evidence="4">Cytoplasmic side</orientation>
    </subcellularLocation>
</comment>
<name>A0A081G3S0_9GAMM</name>
<dbReference type="RefSeq" id="WP_036182883.1">
    <property type="nucleotide sequence ID" value="NZ_JMQN01000011.1"/>
</dbReference>
<dbReference type="EMBL" id="JMQN01000011">
    <property type="protein sequence ID" value="KEA65425.1"/>
    <property type="molecule type" value="Genomic_DNA"/>
</dbReference>
<dbReference type="InterPro" id="IPR041166">
    <property type="entry name" value="Rubredoxin_2"/>
</dbReference>
<protein>
    <recommendedName>
        <fullName evidence="4">Lipopolysaccharide assembly protein B</fullName>
    </recommendedName>
</protein>
<keyword evidence="4" id="KW-1133">Transmembrane helix</keyword>
<dbReference type="Pfam" id="PF18073">
    <property type="entry name" value="Zn_ribbon_LapB"/>
    <property type="match status" value="1"/>
</dbReference>
<evidence type="ECO:0000313" key="7">
    <source>
        <dbReference type="Proteomes" id="UP000028252"/>
    </source>
</evidence>
<keyword evidence="4" id="KW-0812">Transmembrane</keyword>
<reference evidence="6 7" key="1">
    <citation type="submission" date="2014-04" db="EMBL/GenBank/DDBJ databases">
        <title>Marinobacterium kochiensis sp. nov., isolated from sediment sample collected from Kochi backwaters in Kerala, India.</title>
        <authorList>
            <person name="Singh A."/>
            <person name="Pinnaka A.K."/>
        </authorList>
    </citation>
    <scope>NUCLEOTIDE SEQUENCE [LARGE SCALE GENOMIC DNA]</scope>
    <source>
        <strain evidence="6 7">AK27</strain>
    </source>
</reference>
<dbReference type="STRING" id="1232683.ADIMK_0382"/>
<dbReference type="PATRIC" id="fig|1232683.4.peg.377"/>
<keyword evidence="4" id="KW-0408">Iron</keyword>
<dbReference type="InterPro" id="IPR011990">
    <property type="entry name" value="TPR-like_helical_dom_sf"/>
</dbReference>
<dbReference type="InterPro" id="IPR030865">
    <property type="entry name" value="LapB"/>
</dbReference>
<dbReference type="PANTHER" id="PTHR45586:SF1">
    <property type="entry name" value="LIPOPOLYSACCHARIDE ASSEMBLY PROTEIN B"/>
    <property type="match status" value="1"/>
</dbReference>
<feature type="domain" description="LapB rubredoxin metal binding" evidence="5">
    <location>
        <begin position="364"/>
        <end position="389"/>
    </location>
</feature>
<evidence type="ECO:0000256" key="4">
    <source>
        <dbReference type="HAMAP-Rule" id="MF_00994"/>
    </source>
</evidence>
<dbReference type="GO" id="GO:0009898">
    <property type="term" value="C:cytoplasmic side of plasma membrane"/>
    <property type="evidence" value="ECO:0007669"/>
    <property type="project" value="UniProtKB-UniRule"/>
</dbReference>
<feature type="topological domain" description="Cytoplasmic" evidence="4">
    <location>
        <begin position="27"/>
        <end position="398"/>
    </location>
</feature>
<evidence type="ECO:0000313" key="6">
    <source>
        <dbReference type="EMBL" id="KEA65425.1"/>
    </source>
</evidence>
<evidence type="ECO:0000259" key="5">
    <source>
        <dbReference type="Pfam" id="PF18073"/>
    </source>
</evidence>
<dbReference type="PANTHER" id="PTHR45586">
    <property type="entry name" value="TPR REPEAT-CONTAINING PROTEIN PA4667"/>
    <property type="match status" value="1"/>
</dbReference>
<comment type="function">
    <text evidence="4">Modulates cellular lipopolysaccharide (LPS) levels by regulating LpxC, which is involved in lipid A biosynthesis. May act by modulating the proteolytic activity of FtsH towards LpxC. May also coordinate assembly of proteins involved in LPS synthesis at the plasma membrane.</text>
</comment>
<keyword evidence="4" id="KW-0997">Cell inner membrane</keyword>
<proteinExistence type="inferred from homology"/>
<sequence>MGLDPLLLLLLVAAIGIGWSLGRWQYGETSRRSTASPPNSDLSREYFQGLDHLMSDRTDEAIESFVRALEINSDTIPAHLALARLLRRKGDVDRAIRVHQTLLARPGLSHQDFIRIQMALARDYEAIGLLDRAENLLNEIIRDNPGPEMKAQALKLLVKLYEKEGEWQQALNSGRKLDAASRSGITVALSQYCCELAEANLSRRQWREAEYTLQEALSLNPKSVRPNLLMAKIAMEREDWKGAIKALRAVREQEPLLVSETIDMLSRCYEKIRRLGEYESYLEACMVHAPSTTVLLARAELIRERDGVVAAGLFITEELKSRPSVRGFNRLIDLHLEYGSSSARESLSVLRGLTGQLEQSKPIYQCVRCGFAGRILHWHCPSCREWDSTRPIQGLEGE</sequence>
<dbReference type="GO" id="GO:0008653">
    <property type="term" value="P:lipopolysaccharide metabolic process"/>
    <property type="evidence" value="ECO:0007669"/>
    <property type="project" value="InterPro"/>
</dbReference>
<dbReference type="AlphaFoldDB" id="A0A081G3S0"/>
<feature type="binding site" evidence="4">
    <location>
        <position position="369"/>
    </location>
    <ligand>
        <name>Fe cation</name>
        <dbReference type="ChEBI" id="CHEBI:24875"/>
    </ligand>
</feature>
<dbReference type="eggNOG" id="COG2956">
    <property type="taxonomic scope" value="Bacteria"/>
</dbReference>
<comment type="similarity">
    <text evidence="4">Belongs to the LapB family.</text>
</comment>